<reference evidence="3 4" key="1">
    <citation type="submission" date="2019-07" db="EMBL/GenBank/DDBJ databases">
        <title>Serratia strains were isolated from fresh produce.</title>
        <authorList>
            <person name="Cho G.-S."/>
            <person name="Stein M."/>
            <person name="Lee W."/>
            <person name="Suh S.H."/>
            <person name="Franz C.M.A.P."/>
        </authorList>
    </citation>
    <scope>NUCLEOTIDE SEQUENCE [LARGE SCALE GENOMIC DNA]</scope>
    <source>
        <strain evidence="3 4">S16</strain>
    </source>
</reference>
<dbReference type="Gene3D" id="3.30.2310.20">
    <property type="entry name" value="RelE-like"/>
    <property type="match status" value="1"/>
</dbReference>
<dbReference type="PANTHER" id="PTHR33755">
    <property type="entry name" value="TOXIN PARE1-RELATED"/>
    <property type="match status" value="1"/>
</dbReference>
<protein>
    <submittedName>
        <fullName evidence="3">Type II toxin-antitoxin system RelE/ParE family toxin</fullName>
    </submittedName>
</protein>
<evidence type="ECO:0000256" key="1">
    <source>
        <dbReference type="ARBA" id="ARBA00006226"/>
    </source>
</evidence>
<dbReference type="Proteomes" id="UP000321126">
    <property type="component" value="Unassembled WGS sequence"/>
</dbReference>
<dbReference type="PANTHER" id="PTHR33755:SF7">
    <property type="entry name" value="TOXIN MODULE OF TOXIN-ANTITOXIN SYSTEM RELE_STBE FAMILY"/>
    <property type="match status" value="1"/>
</dbReference>
<dbReference type="Pfam" id="PF05016">
    <property type="entry name" value="ParE_toxin"/>
    <property type="match status" value="1"/>
</dbReference>
<proteinExistence type="inferred from homology"/>
<organism evidence="3 4">
    <name type="scientific">Serratia marcescens</name>
    <dbReference type="NCBI Taxonomy" id="615"/>
    <lineage>
        <taxon>Bacteria</taxon>
        <taxon>Pseudomonadati</taxon>
        <taxon>Pseudomonadota</taxon>
        <taxon>Gammaproteobacteria</taxon>
        <taxon>Enterobacterales</taxon>
        <taxon>Yersiniaceae</taxon>
        <taxon>Serratia</taxon>
    </lineage>
</organism>
<dbReference type="InterPro" id="IPR051803">
    <property type="entry name" value="TA_system_RelE-like_toxin"/>
</dbReference>
<accession>A0A5C7BRJ8</accession>
<dbReference type="InterPro" id="IPR007712">
    <property type="entry name" value="RelE/ParE_toxin"/>
</dbReference>
<gene>
    <name evidence="3" type="ORF">FOT62_24460</name>
</gene>
<sequence>MIFEWTVPARDDVIRLYNFLAKKNEPAAAKVVRSLVDAPTTLLLNPRRGEIVVDYEPREVRRCIVGSYEMHYELKGDSLIILRIWHQREERL</sequence>
<dbReference type="AlphaFoldDB" id="A0A5C7BRJ8"/>
<evidence type="ECO:0000313" key="4">
    <source>
        <dbReference type="Proteomes" id="UP000321126"/>
    </source>
</evidence>
<name>A0A5C7BRJ8_SERMA</name>
<dbReference type="InterPro" id="IPR035093">
    <property type="entry name" value="RelE/ParE_toxin_dom_sf"/>
</dbReference>
<keyword evidence="2" id="KW-1277">Toxin-antitoxin system</keyword>
<dbReference type="RefSeq" id="WP_075202189.1">
    <property type="nucleotide sequence ID" value="NZ_JVEJ01000441.1"/>
</dbReference>
<evidence type="ECO:0000256" key="2">
    <source>
        <dbReference type="ARBA" id="ARBA00022649"/>
    </source>
</evidence>
<dbReference type="EMBL" id="VOUQ01000028">
    <property type="protein sequence ID" value="TXE24862.1"/>
    <property type="molecule type" value="Genomic_DNA"/>
</dbReference>
<evidence type="ECO:0000313" key="3">
    <source>
        <dbReference type="EMBL" id="TXE24862.1"/>
    </source>
</evidence>
<comment type="similarity">
    <text evidence="1">Belongs to the RelE toxin family.</text>
</comment>
<comment type="caution">
    <text evidence="3">The sequence shown here is derived from an EMBL/GenBank/DDBJ whole genome shotgun (WGS) entry which is preliminary data.</text>
</comment>